<evidence type="ECO:0000259" key="1">
    <source>
        <dbReference type="Pfam" id="PF09722"/>
    </source>
</evidence>
<sequence length="150" mass="16683">MSQNVMAVPTQRSTETISLPSYLPASEEPATETVEAIREGLPAEVLGWLKERLGLTAEELAGVIHISRRTMSRRKKEGRLKPDESERAVRLIRLYRRAAEVLGGPEEATGWLREKNFALGGETPLQFADTEPGARRVERLLGQIEHGIPT</sequence>
<feature type="domain" description="Antitoxin Xre/MbcA/ParS-like toxin-binding" evidence="1">
    <location>
        <begin position="98"/>
        <end position="147"/>
    </location>
</feature>
<dbReference type="Gene3D" id="1.10.260.40">
    <property type="entry name" value="lambda repressor-like DNA-binding domains"/>
    <property type="match status" value="1"/>
</dbReference>
<dbReference type="EMBL" id="JANUAU010000021">
    <property type="protein sequence ID" value="MCS3679386.1"/>
    <property type="molecule type" value="Genomic_DNA"/>
</dbReference>
<feature type="domain" description="Antitoxin Xre-like helix-turn-helix" evidence="2">
    <location>
        <begin position="34"/>
        <end position="93"/>
    </location>
</feature>
<evidence type="ECO:0000313" key="3">
    <source>
        <dbReference type="EMBL" id="MCS3679386.1"/>
    </source>
</evidence>
<reference evidence="3" key="1">
    <citation type="submission" date="2022-08" db="EMBL/GenBank/DDBJ databases">
        <title>Genomic Encyclopedia of Type Strains, Phase V (KMG-V): Genome sequencing to study the core and pangenomes of soil and plant-associated prokaryotes.</title>
        <authorList>
            <person name="Whitman W."/>
        </authorList>
    </citation>
    <scope>NUCLEOTIDE SEQUENCE</scope>
    <source>
        <strain evidence="3">0</strain>
    </source>
</reference>
<dbReference type="AlphaFoldDB" id="A0A9X2Q9W2"/>
<dbReference type="GO" id="GO:0003677">
    <property type="term" value="F:DNA binding"/>
    <property type="evidence" value="ECO:0007669"/>
    <property type="project" value="InterPro"/>
</dbReference>
<evidence type="ECO:0000259" key="2">
    <source>
        <dbReference type="Pfam" id="PF20432"/>
    </source>
</evidence>
<dbReference type="RefSeq" id="WP_259081168.1">
    <property type="nucleotide sequence ID" value="NZ_JANUAU010000021.1"/>
</dbReference>
<dbReference type="InterPro" id="IPR010982">
    <property type="entry name" value="Lambda_DNA-bd_dom_sf"/>
</dbReference>
<dbReference type="InterPro" id="IPR046847">
    <property type="entry name" value="Xre-like_HTH"/>
</dbReference>
<evidence type="ECO:0000313" key="4">
    <source>
        <dbReference type="Proteomes" id="UP001155027"/>
    </source>
</evidence>
<gene>
    <name evidence="3" type="ORF">GGP71_003337</name>
</gene>
<dbReference type="InterPro" id="IPR024467">
    <property type="entry name" value="Xre/MbcA/ParS-like_toxin-bd"/>
</dbReference>
<dbReference type="InterPro" id="IPR011979">
    <property type="entry name" value="Antitox_Xre"/>
</dbReference>
<accession>A0A9X2Q9W2</accession>
<proteinExistence type="predicted"/>
<name>A0A9X2Q9W2_9BACT</name>
<dbReference type="Pfam" id="PF09722">
    <property type="entry name" value="Xre_MbcA_ParS_C"/>
    <property type="match status" value="1"/>
</dbReference>
<dbReference type="NCBIfam" id="TIGR02293">
    <property type="entry name" value="TAS_TIGR02293"/>
    <property type="match status" value="1"/>
</dbReference>
<dbReference type="Pfam" id="PF20432">
    <property type="entry name" value="Xre-like-HTH"/>
    <property type="match status" value="1"/>
</dbReference>
<dbReference type="Proteomes" id="UP001155027">
    <property type="component" value="Unassembled WGS sequence"/>
</dbReference>
<organism evidence="3 4">
    <name type="scientific">Salinibacter ruber</name>
    <dbReference type="NCBI Taxonomy" id="146919"/>
    <lineage>
        <taxon>Bacteria</taxon>
        <taxon>Pseudomonadati</taxon>
        <taxon>Rhodothermota</taxon>
        <taxon>Rhodothermia</taxon>
        <taxon>Rhodothermales</taxon>
        <taxon>Salinibacteraceae</taxon>
        <taxon>Salinibacter</taxon>
    </lineage>
</organism>
<protein>
    <submittedName>
        <fullName evidence="3">Toxin-antitoxin system antitoxin component (TIGR02293 family)</fullName>
    </submittedName>
</protein>
<comment type="caution">
    <text evidence="3">The sequence shown here is derived from an EMBL/GenBank/DDBJ whole genome shotgun (WGS) entry which is preliminary data.</text>
</comment>